<evidence type="ECO:0000313" key="2">
    <source>
        <dbReference type="Proteomes" id="UP000078492"/>
    </source>
</evidence>
<accession>A0A151JRV1</accession>
<name>A0A151JRV1_9HYME</name>
<gene>
    <name evidence="1" type="ORF">ALC57_00680</name>
</gene>
<proteinExistence type="predicted"/>
<sequence length="185" mass="20644">MNVTVTQDKFLSNSHNKTRLIGLLKTALLGANFAVEQARNDADVLIVNTALTARHSPAVIVSEDVDVLTLAVGLTPPEKKIYFLKLGKGNKRQTVYSTNSLDKYPFCRNNILFLHAFSGCDTTSCFYNHGKKRIFTSFETKLSLDSTFRQAVEVFKRPNQTKEAIFENGMAALLFVYKAPQKTAC</sequence>
<dbReference type="AlphaFoldDB" id="A0A151JRV1"/>
<protein>
    <submittedName>
        <fullName evidence="1">Uncharacterized protein</fullName>
    </submittedName>
</protein>
<dbReference type="Proteomes" id="UP000078492">
    <property type="component" value="Unassembled WGS sequence"/>
</dbReference>
<organism evidence="1 2">
    <name type="scientific">Trachymyrmex cornetzi</name>
    <dbReference type="NCBI Taxonomy" id="471704"/>
    <lineage>
        <taxon>Eukaryota</taxon>
        <taxon>Metazoa</taxon>
        <taxon>Ecdysozoa</taxon>
        <taxon>Arthropoda</taxon>
        <taxon>Hexapoda</taxon>
        <taxon>Insecta</taxon>
        <taxon>Pterygota</taxon>
        <taxon>Neoptera</taxon>
        <taxon>Endopterygota</taxon>
        <taxon>Hymenoptera</taxon>
        <taxon>Apocrita</taxon>
        <taxon>Aculeata</taxon>
        <taxon>Formicoidea</taxon>
        <taxon>Formicidae</taxon>
        <taxon>Myrmicinae</taxon>
        <taxon>Trachymyrmex</taxon>
    </lineage>
</organism>
<evidence type="ECO:0000313" key="1">
    <source>
        <dbReference type="EMBL" id="KYN29871.1"/>
    </source>
</evidence>
<keyword evidence="2" id="KW-1185">Reference proteome</keyword>
<dbReference type="EMBL" id="KQ978613">
    <property type="protein sequence ID" value="KYN29871.1"/>
    <property type="molecule type" value="Genomic_DNA"/>
</dbReference>
<reference evidence="1 2" key="1">
    <citation type="submission" date="2015-09" db="EMBL/GenBank/DDBJ databases">
        <title>Trachymyrmex cornetzi WGS genome.</title>
        <authorList>
            <person name="Nygaard S."/>
            <person name="Hu H."/>
            <person name="Boomsma J."/>
            <person name="Zhang G."/>
        </authorList>
    </citation>
    <scope>NUCLEOTIDE SEQUENCE [LARGE SCALE GENOMIC DNA]</scope>
    <source>
        <strain evidence="1">Tcor2-1</strain>
        <tissue evidence="1">Whole body</tissue>
    </source>
</reference>